<sequence>MLDSLWQSQVLTWLSNTPDILLAPPYTQQALPSLTAPESPLVPLTYPLPLGRMVEQLHNFAPQHYPLQLHNLCIRAEGHTLGELDLLLGDPNGQVLHLELAAKWYLWYPQQSIEDLDAWIGPNPHDSLGRKWRRLLQHQLALTQHPYVAAFLASWELNPNKVSLRIPGRLHLPWQHNWRQHPLPPPLNPAVRRGWWLTHGDTPLLPEQGHYWLLSKAQWLSEVAPATPPLTLAELQQQLQVCRLPQQVCLFDQDELSWGFIVNQHWPFSAPKNKTLE</sequence>
<dbReference type="Pfam" id="PF08907">
    <property type="entry name" value="DUF1853"/>
    <property type="match status" value="1"/>
</dbReference>
<proteinExistence type="predicted"/>
<accession>A0ABV5Z9P4</accession>
<evidence type="ECO:0000313" key="1">
    <source>
        <dbReference type="EMBL" id="MFB9884926.1"/>
    </source>
</evidence>
<reference evidence="1 2" key="1">
    <citation type="submission" date="2024-09" db="EMBL/GenBank/DDBJ databases">
        <authorList>
            <person name="Sun Q."/>
            <person name="Mori K."/>
        </authorList>
    </citation>
    <scope>NUCLEOTIDE SEQUENCE [LARGE SCALE GENOMIC DNA]</scope>
    <source>
        <strain evidence="1 2">ATCC 51285</strain>
    </source>
</reference>
<dbReference type="EMBL" id="JBHLZN010000001">
    <property type="protein sequence ID" value="MFB9884926.1"/>
    <property type="molecule type" value="Genomic_DNA"/>
</dbReference>
<name>A0ABV5Z9P4_9GAMM</name>
<keyword evidence="2" id="KW-1185">Reference proteome</keyword>
<dbReference type="RefSeq" id="WP_027313441.1">
    <property type="nucleotide sequence ID" value="NZ_JBHLZN010000001.1"/>
</dbReference>
<protein>
    <submittedName>
        <fullName evidence="1">DUF1853 family protein</fullName>
    </submittedName>
</protein>
<dbReference type="Proteomes" id="UP001589628">
    <property type="component" value="Unassembled WGS sequence"/>
</dbReference>
<dbReference type="InterPro" id="IPR015003">
    <property type="entry name" value="DUF1853"/>
</dbReference>
<organism evidence="1 2">
    <name type="scientific">Balneatrix alpica</name>
    <dbReference type="NCBI Taxonomy" id="75684"/>
    <lineage>
        <taxon>Bacteria</taxon>
        <taxon>Pseudomonadati</taxon>
        <taxon>Pseudomonadota</taxon>
        <taxon>Gammaproteobacteria</taxon>
        <taxon>Oceanospirillales</taxon>
        <taxon>Balneatrichaceae</taxon>
        <taxon>Balneatrix</taxon>
    </lineage>
</organism>
<comment type="caution">
    <text evidence="1">The sequence shown here is derived from an EMBL/GenBank/DDBJ whole genome shotgun (WGS) entry which is preliminary data.</text>
</comment>
<gene>
    <name evidence="1" type="ORF">ACFFLH_00675</name>
</gene>
<evidence type="ECO:0000313" key="2">
    <source>
        <dbReference type="Proteomes" id="UP001589628"/>
    </source>
</evidence>